<proteinExistence type="predicted"/>
<keyword evidence="2" id="KW-0812">Transmembrane</keyword>
<evidence type="ECO:0000256" key="1">
    <source>
        <dbReference type="ARBA" id="ARBA00004167"/>
    </source>
</evidence>
<dbReference type="EMBL" id="CAJPIN010028356">
    <property type="protein sequence ID" value="CAG2063705.1"/>
    <property type="molecule type" value="Genomic_DNA"/>
</dbReference>
<dbReference type="PANTHER" id="PTHR46426">
    <property type="entry name" value="PROTEIN DISULFIDE-ISOMERASE TMX3"/>
    <property type="match status" value="1"/>
</dbReference>
<name>A0ABN7P7P2_TIMPD</name>
<protein>
    <submittedName>
        <fullName evidence="5">Uncharacterized protein</fullName>
    </submittedName>
</protein>
<evidence type="ECO:0000256" key="4">
    <source>
        <dbReference type="ARBA" id="ARBA00023136"/>
    </source>
</evidence>
<dbReference type="Gene3D" id="3.40.30.10">
    <property type="entry name" value="Glutaredoxin"/>
    <property type="match status" value="1"/>
</dbReference>
<dbReference type="Proteomes" id="UP001153148">
    <property type="component" value="Unassembled WGS sequence"/>
</dbReference>
<evidence type="ECO:0000313" key="6">
    <source>
        <dbReference type="Proteomes" id="UP001153148"/>
    </source>
</evidence>
<evidence type="ECO:0000313" key="5">
    <source>
        <dbReference type="EMBL" id="CAG2063705.1"/>
    </source>
</evidence>
<dbReference type="PANTHER" id="PTHR46426:SF1">
    <property type="entry name" value="PROTEIN DISULFIDE-ISOMERASE TMX3"/>
    <property type="match status" value="1"/>
</dbReference>
<accession>A0ABN7P7P2</accession>
<dbReference type="InterPro" id="IPR052250">
    <property type="entry name" value="PDI_TMX3"/>
</dbReference>
<comment type="caution">
    <text evidence="5">The sequence shown here is derived from an EMBL/GenBank/DDBJ whole genome shotgun (WGS) entry which is preliminary data.</text>
</comment>
<keyword evidence="4" id="KW-0472">Membrane</keyword>
<keyword evidence="6" id="KW-1185">Reference proteome</keyword>
<gene>
    <name evidence="5" type="ORF">TPAB3V08_LOCUS10652</name>
</gene>
<keyword evidence="3" id="KW-1133">Transmembrane helix</keyword>
<evidence type="ECO:0000256" key="3">
    <source>
        <dbReference type="ARBA" id="ARBA00022989"/>
    </source>
</evidence>
<reference evidence="5" key="1">
    <citation type="submission" date="2021-03" db="EMBL/GenBank/DDBJ databases">
        <authorList>
            <person name="Tran Van P."/>
        </authorList>
    </citation>
    <scope>NUCLEOTIDE SEQUENCE</scope>
</reference>
<sequence length="168" mass="19348">MSSCFSLKGDNRYSFKGDRTLEEIVNFATRLSGPPIQTITREESLDNIKSSHSLFFIYVGEQNGPLWDTYAEVAETFQPHGFFYAVSSLLVKKHVTLMRSPTLFVFKENSYYFFEGIKSKFHFYATAHSTDVVMMLEIVFRLATKANLQNPLSNQIMTPRQLFEQTSL</sequence>
<organism evidence="5 6">
    <name type="scientific">Timema podura</name>
    <name type="common">Walking stick</name>
    <dbReference type="NCBI Taxonomy" id="61482"/>
    <lineage>
        <taxon>Eukaryota</taxon>
        <taxon>Metazoa</taxon>
        <taxon>Ecdysozoa</taxon>
        <taxon>Arthropoda</taxon>
        <taxon>Hexapoda</taxon>
        <taxon>Insecta</taxon>
        <taxon>Pterygota</taxon>
        <taxon>Neoptera</taxon>
        <taxon>Polyneoptera</taxon>
        <taxon>Phasmatodea</taxon>
        <taxon>Timematodea</taxon>
        <taxon>Timematoidea</taxon>
        <taxon>Timematidae</taxon>
        <taxon>Timema</taxon>
    </lineage>
</organism>
<evidence type="ECO:0000256" key="2">
    <source>
        <dbReference type="ARBA" id="ARBA00022692"/>
    </source>
</evidence>
<comment type="subcellular location">
    <subcellularLocation>
        <location evidence="1">Membrane</location>
        <topology evidence="1">Single-pass membrane protein</topology>
    </subcellularLocation>
</comment>